<dbReference type="InterPro" id="IPR004681">
    <property type="entry name" value="TRAP_DctM"/>
</dbReference>
<dbReference type="RefSeq" id="WP_218318779.1">
    <property type="nucleotide sequence ID" value="NZ_JAEEGC010000008.1"/>
</dbReference>
<keyword evidence="3 6" id="KW-0812">Transmembrane</keyword>
<evidence type="ECO:0000256" key="6">
    <source>
        <dbReference type="SAM" id="Phobius"/>
    </source>
</evidence>
<feature type="transmembrane region" description="Helical" evidence="6">
    <location>
        <begin position="488"/>
        <end position="506"/>
    </location>
</feature>
<feature type="transmembrane region" description="Helical" evidence="6">
    <location>
        <begin position="399"/>
        <end position="418"/>
    </location>
</feature>
<evidence type="ECO:0000256" key="3">
    <source>
        <dbReference type="ARBA" id="ARBA00022692"/>
    </source>
</evidence>
<feature type="transmembrane region" description="Helical" evidence="6">
    <location>
        <begin position="303"/>
        <end position="319"/>
    </location>
</feature>
<keyword evidence="8" id="KW-1185">Reference proteome</keyword>
<gene>
    <name evidence="7" type="ORF">I6U48_02275</name>
</gene>
<sequence>MNKKMSKKKMGFPTAFTVLFIVLIFAAVLTYVIPAGSYSKLKYDSDKKIFMVTKPDASVQEMPAKQETLDKLGIKVDIQKFADGSISKPVAIPGTYEKVKQNPQGVKELFQAPIKGVYDTIDIIMFVFIVGGCISVLNSTGAFDAGISSLSRATNGKEYVLIIVVTILIALGGTTFGMAEETIALYPILVPIFMAAGYDAIVCIAALYMGSSIGTMFSTVNPFSSVIGSNAAGISFTQGLTIRLIGLIIATVFTIVYILKYGAKIKKDPTKSLIYSQKEEIEEKFLKDYAGKSIPEFTFRRKLMLAIFGLAFVVMVWGVSTQEWWFLEMTTLFLVVGIIIGIISGMGEKEFVSKFVAGAGDLIGVALVIGVARGINLIMDTGLISDSILNLSSGAVQGMNPYVFIIVMLVIFIVLGFFIPSSSGLAVLAMPIMAPLADAVGLPRHVIVSAYQYGQGLIAFITPTGLILATLAMVDVTYDKWLKFIMKLMGYTGIFAVIMLLIEVALK</sequence>
<dbReference type="Pfam" id="PF03606">
    <property type="entry name" value="DcuC"/>
    <property type="match status" value="1"/>
</dbReference>
<dbReference type="InterPro" id="IPR018385">
    <property type="entry name" value="C4_dicarb_anaerob_car-like"/>
</dbReference>
<dbReference type="Proteomes" id="UP000694308">
    <property type="component" value="Unassembled WGS sequence"/>
</dbReference>
<organism evidence="7 8">
    <name type="scientific">Clostridium thailandense</name>
    <dbReference type="NCBI Taxonomy" id="2794346"/>
    <lineage>
        <taxon>Bacteria</taxon>
        <taxon>Bacillati</taxon>
        <taxon>Bacillota</taxon>
        <taxon>Clostridia</taxon>
        <taxon>Eubacteriales</taxon>
        <taxon>Clostridiaceae</taxon>
        <taxon>Clostridium</taxon>
    </lineage>
</organism>
<feature type="transmembrane region" description="Helical" evidence="6">
    <location>
        <begin position="185"/>
        <end position="208"/>
    </location>
</feature>
<dbReference type="GO" id="GO:0022857">
    <property type="term" value="F:transmembrane transporter activity"/>
    <property type="evidence" value="ECO:0007669"/>
    <property type="project" value="TreeGrafter"/>
</dbReference>
<keyword evidence="4 6" id="KW-1133">Transmembrane helix</keyword>
<name>A0A949TGE9_9CLOT</name>
<comment type="caution">
    <text evidence="7">The sequence shown here is derived from an EMBL/GenBank/DDBJ whole genome shotgun (WGS) entry which is preliminary data.</text>
</comment>
<feature type="transmembrane region" description="Helical" evidence="6">
    <location>
        <begin position="325"/>
        <end position="343"/>
    </location>
</feature>
<feature type="transmembrane region" description="Helical" evidence="6">
    <location>
        <begin position="159"/>
        <end position="179"/>
    </location>
</feature>
<dbReference type="PANTHER" id="PTHR33362">
    <property type="entry name" value="SIALIC ACID TRAP TRANSPORTER PERMEASE PROTEIN SIAT-RELATED"/>
    <property type="match status" value="1"/>
</dbReference>
<dbReference type="PANTHER" id="PTHR33362:SF3">
    <property type="entry name" value="SIALIC ACID TRAP TRANSPORTER PERMEASE PROTEIN SIAT"/>
    <property type="match status" value="1"/>
</dbReference>
<evidence type="ECO:0000313" key="7">
    <source>
        <dbReference type="EMBL" id="MBV7271740.1"/>
    </source>
</evidence>
<protein>
    <submittedName>
        <fullName evidence="7">YfcC family protein</fullName>
    </submittedName>
</protein>
<evidence type="ECO:0000256" key="2">
    <source>
        <dbReference type="ARBA" id="ARBA00022475"/>
    </source>
</evidence>
<evidence type="ECO:0000256" key="4">
    <source>
        <dbReference type="ARBA" id="ARBA00022989"/>
    </source>
</evidence>
<evidence type="ECO:0000256" key="1">
    <source>
        <dbReference type="ARBA" id="ARBA00004651"/>
    </source>
</evidence>
<dbReference type="GO" id="GO:0005886">
    <property type="term" value="C:plasma membrane"/>
    <property type="evidence" value="ECO:0007669"/>
    <property type="project" value="UniProtKB-SubCell"/>
</dbReference>
<proteinExistence type="predicted"/>
<keyword evidence="5 6" id="KW-0472">Membrane</keyword>
<feature type="transmembrane region" description="Helical" evidence="6">
    <location>
        <begin position="425"/>
        <end position="447"/>
    </location>
</feature>
<feature type="transmembrane region" description="Helical" evidence="6">
    <location>
        <begin position="123"/>
        <end position="147"/>
    </location>
</feature>
<feature type="transmembrane region" description="Helical" evidence="6">
    <location>
        <begin position="240"/>
        <end position="259"/>
    </location>
</feature>
<feature type="transmembrane region" description="Helical" evidence="6">
    <location>
        <begin position="12"/>
        <end position="33"/>
    </location>
</feature>
<keyword evidence="2" id="KW-1003">Cell membrane</keyword>
<accession>A0A949TGE9</accession>
<evidence type="ECO:0000256" key="5">
    <source>
        <dbReference type="ARBA" id="ARBA00023136"/>
    </source>
</evidence>
<dbReference type="AlphaFoldDB" id="A0A949TGE9"/>
<comment type="subcellular location">
    <subcellularLocation>
        <location evidence="1">Cell membrane</location>
        <topology evidence="1">Multi-pass membrane protein</topology>
    </subcellularLocation>
</comment>
<evidence type="ECO:0000313" key="8">
    <source>
        <dbReference type="Proteomes" id="UP000694308"/>
    </source>
</evidence>
<feature type="transmembrane region" description="Helical" evidence="6">
    <location>
        <begin position="453"/>
        <end position="476"/>
    </location>
</feature>
<feature type="transmembrane region" description="Helical" evidence="6">
    <location>
        <begin position="355"/>
        <end position="379"/>
    </location>
</feature>
<reference evidence="7" key="1">
    <citation type="submission" date="2020-12" db="EMBL/GenBank/DDBJ databases">
        <title>Clostridium thailandense sp. nov., a novel acetogenic bacterium isolated from peat land soil in Thailand.</title>
        <authorList>
            <person name="Chaikitkaew S."/>
            <person name="Birkeland N.K."/>
        </authorList>
    </citation>
    <scope>NUCLEOTIDE SEQUENCE</scope>
    <source>
        <strain evidence="7">PL3</strain>
    </source>
</reference>
<dbReference type="EMBL" id="JAEEGC010000008">
    <property type="protein sequence ID" value="MBV7271740.1"/>
    <property type="molecule type" value="Genomic_DNA"/>
</dbReference>